<dbReference type="AlphaFoldDB" id="A0A3B1IHQ1"/>
<sequence>MITVFVLFLQEVSWRSRIANLQKSDLLGLTHPPGAPRPADRRGAEDSIDFEERAMERRRARARRRERLGELGDNEPSAEERSGGQVPQTDRYTSIRSNLALNDCVMAGGSGVKDYKKLFEDLSRENSQLQSQLQETQRTVSVTRIELEKATQRQERFSDCTALLELEKKERVVLERRAAELEEELKVLGDLKADNQRLKDENGALIRVISKLSK</sequence>
<accession>A0A3B1IHQ1</accession>
<feature type="domain" description="cGMP-dependent protein kinase interacting" evidence="5">
    <location>
        <begin position="114"/>
        <end position="214"/>
    </location>
</feature>
<proteinExistence type="predicted"/>
<dbReference type="GO" id="GO:0019208">
    <property type="term" value="F:phosphatase regulator activity"/>
    <property type="evidence" value="ECO:0007669"/>
    <property type="project" value="TreeGrafter"/>
</dbReference>
<evidence type="ECO:0000256" key="4">
    <source>
        <dbReference type="SAM" id="MobiDB-lite"/>
    </source>
</evidence>
<evidence type="ECO:0000259" key="5">
    <source>
        <dbReference type="Pfam" id="PF15898"/>
    </source>
</evidence>
<feature type="compositionally biased region" description="Basic and acidic residues" evidence="4">
    <location>
        <begin position="38"/>
        <end position="57"/>
    </location>
</feature>
<dbReference type="PANTHER" id="PTHR24179:SF32">
    <property type="entry name" value="PROTEIN PHOSPHATASE 1 REGULATORY SUBUNIT"/>
    <property type="match status" value="1"/>
</dbReference>
<evidence type="ECO:0000256" key="3">
    <source>
        <dbReference type="SAM" id="Coils"/>
    </source>
</evidence>
<dbReference type="Ensembl" id="ENSAMXT00000039132.1">
    <property type="protein sequence ID" value="ENSAMXP00000028764.1"/>
    <property type="gene ID" value="ENSAMXG00000040994.1"/>
</dbReference>
<keyword evidence="3" id="KW-0175">Coiled coil</keyword>
<reference evidence="6" key="4">
    <citation type="submission" date="2025-09" db="UniProtKB">
        <authorList>
            <consortium name="Ensembl"/>
        </authorList>
    </citation>
    <scope>IDENTIFICATION</scope>
</reference>
<organism evidence="6 7">
    <name type="scientific">Astyanax mexicanus</name>
    <name type="common">Blind cave fish</name>
    <name type="synonym">Astyanax fasciatus mexicanus</name>
    <dbReference type="NCBI Taxonomy" id="7994"/>
    <lineage>
        <taxon>Eukaryota</taxon>
        <taxon>Metazoa</taxon>
        <taxon>Chordata</taxon>
        <taxon>Craniata</taxon>
        <taxon>Vertebrata</taxon>
        <taxon>Euteleostomi</taxon>
        <taxon>Actinopterygii</taxon>
        <taxon>Neopterygii</taxon>
        <taxon>Teleostei</taxon>
        <taxon>Ostariophysi</taxon>
        <taxon>Characiformes</taxon>
        <taxon>Characoidei</taxon>
        <taxon>Acestrorhamphidae</taxon>
        <taxon>Acestrorhamphinae</taxon>
        <taxon>Astyanax</taxon>
    </lineage>
</organism>
<name>A0A3B1IHQ1_ASTMX</name>
<evidence type="ECO:0000313" key="6">
    <source>
        <dbReference type="Ensembl" id="ENSAMXP00000028764.1"/>
    </source>
</evidence>
<dbReference type="Bgee" id="ENSAMXG00000040994">
    <property type="expression patterns" value="Expressed in heart and 14 other cell types or tissues"/>
</dbReference>
<dbReference type="GeneTree" id="ENSGT00940000156120"/>
<dbReference type="Proteomes" id="UP000018467">
    <property type="component" value="Unassembled WGS sequence"/>
</dbReference>
<dbReference type="GO" id="GO:0004857">
    <property type="term" value="F:enzyme inhibitor activity"/>
    <property type="evidence" value="ECO:0007669"/>
    <property type="project" value="TreeGrafter"/>
</dbReference>
<evidence type="ECO:0000256" key="2">
    <source>
        <dbReference type="ARBA" id="ARBA00023043"/>
    </source>
</evidence>
<reference evidence="6" key="3">
    <citation type="submission" date="2025-08" db="UniProtKB">
        <authorList>
            <consortium name="Ensembl"/>
        </authorList>
    </citation>
    <scope>IDENTIFICATION</scope>
</reference>
<reference evidence="7" key="1">
    <citation type="submission" date="2013-03" db="EMBL/GenBank/DDBJ databases">
        <authorList>
            <person name="Jeffery W."/>
            <person name="Warren W."/>
            <person name="Wilson R.K."/>
        </authorList>
    </citation>
    <scope>NUCLEOTIDE SEQUENCE</scope>
    <source>
        <strain evidence="7">female</strain>
    </source>
</reference>
<dbReference type="InterPro" id="IPR051226">
    <property type="entry name" value="PP1_Regulatory_Subunit"/>
</dbReference>
<feature type="region of interest" description="Disordered" evidence="4">
    <location>
        <begin position="26"/>
        <end position="91"/>
    </location>
</feature>
<keyword evidence="7" id="KW-1185">Reference proteome</keyword>
<dbReference type="Pfam" id="PF15898">
    <property type="entry name" value="PRKG1_interact"/>
    <property type="match status" value="1"/>
</dbReference>
<dbReference type="STRING" id="7994.ENSAMXP00000028764"/>
<evidence type="ECO:0000256" key="1">
    <source>
        <dbReference type="ARBA" id="ARBA00022737"/>
    </source>
</evidence>
<dbReference type="GO" id="GO:0019901">
    <property type="term" value="F:protein kinase binding"/>
    <property type="evidence" value="ECO:0007669"/>
    <property type="project" value="InterPro"/>
</dbReference>
<feature type="coiled-coil region" evidence="3">
    <location>
        <begin position="112"/>
        <end position="201"/>
    </location>
</feature>
<protein>
    <recommendedName>
        <fullName evidence="5">cGMP-dependent protein kinase interacting domain-containing protein</fullName>
    </recommendedName>
</protein>
<dbReference type="InParanoid" id="A0A3B1IHQ1"/>
<dbReference type="InterPro" id="IPR031775">
    <property type="entry name" value="PRKG1_interact"/>
</dbReference>
<keyword evidence="2" id="KW-0040">ANK repeat</keyword>
<reference evidence="7" key="2">
    <citation type="journal article" date="2014" name="Nat. Commun.">
        <title>The cavefish genome reveals candidate genes for eye loss.</title>
        <authorList>
            <person name="McGaugh S.E."/>
            <person name="Gross J.B."/>
            <person name="Aken B."/>
            <person name="Blin M."/>
            <person name="Borowsky R."/>
            <person name="Chalopin D."/>
            <person name="Hinaux H."/>
            <person name="Jeffery W.R."/>
            <person name="Keene A."/>
            <person name="Ma L."/>
            <person name="Minx P."/>
            <person name="Murphy D."/>
            <person name="O'Quin K.E."/>
            <person name="Retaux S."/>
            <person name="Rohner N."/>
            <person name="Searle S.M."/>
            <person name="Stahl B.A."/>
            <person name="Tabin C."/>
            <person name="Volff J.N."/>
            <person name="Yoshizawa M."/>
            <person name="Warren W.C."/>
        </authorList>
    </citation>
    <scope>NUCLEOTIDE SEQUENCE [LARGE SCALE GENOMIC DNA]</scope>
    <source>
        <strain evidence="7">female</strain>
    </source>
</reference>
<evidence type="ECO:0000313" key="7">
    <source>
        <dbReference type="Proteomes" id="UP000018467"/>
    </source>
</evidence>
<keyword evidence="1" id="KW-0677">Repeat</keyword>
<dbReference type="GO" id="GO:0005737">
    <property type="term" value="C:cytoplasm"/>
    <property type="evidence" value="ECO:0007669"/>
    <property type="project" value="TreeGrafter"/>
</dbReference>
<dbReference type="PANTHER" id="PTHR24179">
    <property type="entry name" value="PROTEIN PHOSPHATASE 1 REGULATORY SUBUNIT 12"/>
    <property type="match status" value="1"/>
</dbReference>
<dbReference type="Gene3D" id="6.10.250.1820">
    <property type="match status" value="1"/>
</dbReference>